<dbReference type="SUPFAM" id="SSF55979">
    <property type="entry name" value="DNA clamp"/>
    <property type="match status" value="1"/>
</dbReference>
<organism evidence="2 3">
    <name type="scientific">Rhodotorula graminis (strain WP1)</name>
    <dbReference type="NCBI Taxonomy" id="578459"/>
    <lineage>
        <taxon>Eukaryota</taxon>
        <taxon>Fungi</taxon>
        <taxon>Dikarya</taxon>
        <taxon>Basidiomycota</taxon>
        <taxon>Pucciniomycotina</taxon>
        <taxon>Microbotryomycetes</taxon>
        <taxon>Sporidiobolales</taxon>
        <taxon>Sporidiobolaceae</taxon>
        <taxon>Rhodotorula</taxon>
    </lineage>
</organism>
<dbReference type="GeneID" id="28977142"/>
<feature type="compositionally biased region" description="Gly residues" evidence="1">
    <location>
        <begin position="317"/>
        <end position="330"/>
    </location>
</feature>
<dbReference type="AlphaFoldDB" id="A0A194S6T6"/>
<gene>
    <name evidence="2" type="ORF">RHOBADRAFT_53152</name>
</gene>
<evidence type="ECO:0000313" key="3">
    <source>
        <dbReference type="Proteomes" id="UP000053890"/>
    </source>
</evidence>
<dbReference type="Gene3D" id="3.70.10.10">
    <property type="match status" value="1"/>
</dbReference>
<proteinExistence type="predicted"/>
<accession>A0A194S6T6</accession>
<dbReference type="OMA" id="AREMHPP"/>
<dbReference type="GO" id="GO:0031573">
    <property type="term" value="P:mitotic intra-S DNA damage checkpoint signaling"/>
    <property type="evidence" value="ECO:0007669"/>
    <property type="project" value="TreeGrafter"/>
</dbReference>
<keyword evidence="3" id="KW-1185">Reference proteome</keyword>
<dbReference type="InterPro" id="IPR007268">
    <property type="entry name" value="Rad9/Ddc1"/>
</dbReference>
<evidence type="ECO:0008006" key="4">
    <source>
        <dbReference type="Google" id="ProtNLM"/>
    </source>
</evidence>
<reference evidence="2 3" key="1">
    <citation type="journal article" date="2015" name="Front. Microbiol.">
        <title>Genome sequence of the plant growth promoting endophytic yeast Rhodotorula graminis WP1.</title>
        <authorList>
            <person name="Firrincieli A."/>
            <person name="Otillar R."/>
            <person name="Salamov A."/>
            <person name="Schmutz J."/>
            <person name="Khan Z."/>
            <person name="Redman R.S."/>
            <person name="Fleck N.D."/>
            <person name="Lindquist E."/>
            <person name="Grigoriev I.V."/>
            <person name="Doty S.L."/>
        </authorList>
    </citation>
    <scope>NUCLEOTIDE SEQUENCE [LARGE SCALE GENOMIC DNA]</scope>
    <source>
        <strain evidence="2 3">WP1</strain>
    </source>
</reference>
<name>A0A194S6T6_RHOGW</name>
<feature type="compositionally biased region" description="Basic and acidic residues" evidence="1">
    <location>
        <begin position="497"/>
        <end position="506"/>
    </location>
</feature>
<dbReference type="Pfam" id="PF04139">
    <property type="entry name" value="Rad9"/>
    <property type="match status" value="1"/>
</dbReference>
<dbReference type="OrthoDB" id="60092at2759"/>
<dbReference type="PANTHER" id="PTHR15237">
    <property type="entry name" value="DNA REPAIR PROTEIN RAD9"/>
    <property type="match status" value="1"/>
</dbReference>
<evidence type="ECO:0000313" key="2">
    <source>
        <dbReference type="EMBL" id="KPV75126.1"/>
    </source>
</evidence>
<evidence type="ECO:0000256" key="1">
    <source>
        <dbReference type="SAM" id="MobiDB-lite"/>
    </source>
</evidence>
<dbReference type="STRING" id="578459.A0A194S6T6"/>
<sequence length="515" mass="54167">MELNIAGGTALKQFTKALTCLSRIGDDLDFSATNQRLSVSTVNSSRTAFGIVHLYPRFFAEYYLVDPDALRPAKFSITAKPFLSTLRTKSAVESVSIAVVDSGDRAGDRHREPGVDSGECRLVVHLFCEHGVRKKHSLTYSDPNVQNWARFDLDACTSSWTASARVLKDWTEHFHLRAGASGAADEITFYCGERDCRLKSFNDSGFDVTNPGEAYASRPLATELHVDIDDYDAYDVPDPQVVTFALREFKSIITLADSVPAALTAHFSTGGRPLMLQLVGDYFEVKFVVATTDYDSGGGSSTSASGSRAATASGSGAARGGAGAGSGASGRGASAAPVKREKSESLPFARVPLRDSARAGAGAGGAHRPLFNPPTPSPAPDARAAPAPVVGDDDDEYGGGMDADALGFDDVDALFAEVDQVSQVHLMASQSQREPSEAPPHDDGRRAAALLVSDSTAAGADENDAEAAQWARTTQLGPTQGGARAAGAAGAGGGPSVDEREREAKRARWNLMGDS</sequence>
<dbReference type="GO" id="GO:0006281">
    <property type="term" value="P:DNA repair"/>
    <property type="evidence" value="ECO:0007669"/>
    <property type="project" value="TreeGrafter"/>
</dbReference>
<dbReference type="InterPro" id="IPR046938">
    <property type="entry name" value="DNA_clamp_sf"/>
</dbReference>
<protein>
    <recommendedName>
        <fullName evidence="4">DNA repair protein rad9</fullName>
    </recommendedName>
</protein>
<dbReference type="PANTHER" id="PTHR15237:SF0">
    <property type="entry name" value="CELL CYCLE CHECKPOINT CONTROL PROTEIN"/>
    <property type="match status" value="1"/>
</dbReference>
<dbReference type="Proteomes" id="UP000053890">
    <property type="component" value="Unassembled WGS sequence"/>
</dbReference>
<feature type="compositionally biased region" description="Basic and acidic residues" evidence="1">
    <location>
        <begin position="434"/>
        <end position="446"/>
    </location>
</feature>
<feature type="region of interest" description="Disordered" evidence="1">
    <location>
        <begin position="426"/>
        <end position="515"/>
    </location>
</feature>
<feature type="compositionally biased region" description="Low complexity" evidence="1">
    <location>
        <begin position="301"/>
        <end position="316"/>
    </location>
</feature>
<dbReference type="EMBL" id="KQ474078">
    <property type="protein sequence ID" value="KPV75126.1"/>
    <property type="molecule type" value="Genomic_DNA"/>
</dbReference>
<dbReference type="GO" id="GO:0000076">
    <property type="term" value="P:DNA replication checkpoint signaling"/>
    <property type="evidence" value="ECO:0007669"/>
    <property type="project" value="TreeGrafter"/>
</dbReference>
<dbReference type="RefSeq" id="XP_018271175.1">
    <property type="nucleotide sequence ID" value="XM_018416694.1"/>
</dbReference>
<feature type="region of interest" description="Disordered" evidence="1">
    <location>
        <begin position="296"/>
        <end position="401"/>
    </location>
</feature>
<feature type="compositionally biased region" description="Low complexity" evidence="1">
    <location>
        <begin position="380"/>
        <end position="390"/>
    </location>
</feature>
<dbReference type="GO" id="GO:0030896">
    <property type="term" value="C:checkpoint clamp complex"/>
    <property type="evidence" value="ECO:0007669"/>
    <property type="project" value="InterPro"/>
</dbReference>
<dbReference type="GO" id="GO:0071479">
    <property type="term" value="P:cellular response to ionizing radiation"/>
    <property type="evidence" value="ECO:0007669"/>
    <property type="project" value="TreeGrafter"/>
</dbReference>